<comment type="caution">
    <text evidence="2">The sequence shown here is derived from an EMBL/GenBank/DDBJ whole genome shotgun (WGS) entry which is preliminary data.</text>
</comment>
<dbReference type="EMBL" id="JAZGQO010000002">
    <property type="protein sequence ID" value="KAK6190881.1"/>
    <property type="molecule type" value="Genomic_DNA"/>
</dbReference>
<name>A0AAN8QEG3_PATCE</name>
<keyword evidence="3" id="KW-1185">Reference proteome</keyword>
<dbReference type="AlphaFoldDB" id="A0AAN8QEG3"/>
<protein>
    <submittedName>
        <fullName evidence="2">Uncharacterized protein</fullName>
    </submittedName>
</protein>
<evidence type="ECO:0000256" key="1">
    <source>
        <dbReference type="SAM" id="SignalP"/>
    </source>
</evidence>
<accession>A0AAN8QEG3</accession>
<reference evidence="2 3" key="1">
    <citation type="submission" date="2024-01" db="EMBL/GenBank/DDBJ databases">
        <title>The genome of the rayed Mediterranean limpet Patella caerulea (Linnaeus, 1758).</title>
        <authorList>
            <person name="Anh-Thu Weber A."/>
            <person name="Halstead-Nussloch G."/>
        </authorList>
    </citation>
    <scope>NUCLEOTIDE SEQUENCE [LARGE SCALE GENOMIC DNA]</scope>
    <source>
        <strain evidence="2">AATW-2023a</strain>
        <tissue evidence="2">Whole specimen</tissue>
    </source>
</reference>
<organism evidence="2 3">
    <name type="scientific">Patella caerulea</name>
    <name type="common">Rayed Mediterranean limpet</name>
    <dbReference type="NCBI Taxonomy" id="87958"/>
    <lineage>
        <taxon>Eukaryota</taxon>
        <taxon>Metazoa</taxon>
        <taxon>Spiralia</taxon>
        <taxon>Lophotrochozoa</taxon>
        <taxon>Mollusca</taxon>
        <taxon>Gastropoda</taxon>
        <taxon>Patellogastropoda</taxon>
        <taxon>Patelloidea</taxon>
        <taxon>Patellidae</taxon>
        <taxon>Patella</taxon>
    </lineage>
</organism>
<gene>
    <name evidence="2" type="ORF">SNE40_002653</name>
</gene>
<proteinExistence type="predicted"/>
<evidence type="ECO:0000313" key="3">
    <source>
        <dbReference type="Proteomes" id="UP001347796"/>
    </source>
</evidence>
<dbReference type="Proteomes" id="UP001347796">
    <property type="component" value="Unassembled WGS sequence"/>
</dbReference>
<sequence length="232" mass="25958">MDHFVLHCLVLVAFVQAQSDIQSSVNNQNKAFGYPFTSNKPVGLVAKQSYPSSYSKAMVRALSFMAHGNVILEQDDNATPRNPYDDSYIMISETGKRVELTYREITRIRDVNHRLNSIFATDVGAATPAITTVLQGKQIPSTGVDSAINRNLGNGSGTRSGRRSVSIGFVSGSNLQQRSHPQFYNRFGMNPGRILGLRGLRALNFRQLPFGRFPHMLPPHFINPFIRRRFPF</sequence>
<feature type="signal peptide" evidence="1">
    <location>
        <begin position="1"/>
        <end position="17"/>
    </location>
</feature>
<evidence type="ECO:0000313" key="2">
    <source>
        <dbReference type="EMBL" id="KAK6190881.1"/>
    </source>
</evidence>
<feature type="chain" id="PRO_5043042267" evidence="1">
    <location>
        <begin position="18"/>
        <end position="232"/>
    </location>
</feature>
<keyword evidence="1" id="KW-0732">Signal</keyword>